<accession>A0A9P6I7C2</accession>
<dbReference type="EMBL" id="JAATWM020000011">
    <property type="protein sequence ID" value="KAF9878247.1"/>
    <property type="molecule type" value="Genomic_DNA"/>
</dbReference>
<feature type="region of interest" description="Disordered" evidence="1">
    <location>
        <begin position="1"/>
        <end position="37"/>
    </location>
</feature>
<evidence type="ECO:0000256" key="1">
    <source>
        <dbReference type="SAM" id="MobiDB-lite"/>
    </source>
</evidence>
<dbReference type="RefSeq" id="XP_038747708.1">
    <property type="nucleotide sequence ID" value="XM_038887004.1"/>
</dbReference>
<comment type="caution">
    <text evidence="2">The sequence shown here is derived from an EMBL/GenBank/DDBJ whole genome shotgun (WGS) entry which is preliminary data.</text>
</comment>
<dbReference type="Proteomes" id="UP000781932">
    <property type="component" value="Unassembled WGS sequence"/>
</dbReference>
<name>A0A9P6I7C2_9PEZI</name>
<feature type="compositionally biased region" description="Polar residues" evidence="1">
    <location>
        <begin position="1"/>
        <end position="20"/>
    </location>
</feature>
<reference evidence="2" key="1">
    <citation type="submission" date="2020-03" db="EMBL/GenBank/DDBJ databases">
        <authorList>
            <person name="He L."/>
        </authorList>
    </citation>
    <scope>NUCLEOTIDE SEQUENCE</scope>
    <source>
        <strain evidence="2">CkLH20</strain>
    </source>
</reference>
<dbReference type="GeneID" id="62160078"/>
<evidence type="ECO:0000313" key="2">
    <source>
        <dbReference type="EMBL" id="KAF9878247.1"/>
    </source>
</evidence>
<protein>
    <submittedName>
        <fullName evidence="2">Uncharacterized protein</fullName>
    </submittedName>
</protein>
<feature type="region of interest" description="Disordered" evidence="1">
    <location>
        <begin position="75"/>
        <end position="94"/>
    </location>
</feature>
<sequence>MNNIQLEALTSQSRQHSRTTYSPYRPAPATSATTAAEDIDLMKDIDRMMGRPTESSSVSNTSVTNGSFNKRKKSFTIYEDDDNPPPTVQSRPEDIRALKRRKDNGNAWHNISERDTIFNEFLDLFDRDDYSEALRNNTFPRECMIELIRMGTRGLSHPLKNIDCEVLEIFNEILNTHKLRLLRDGAAYSTTTGQRPLSTPQDKFEVSRLMCRSLLAREPAFIDRAIKALHGTFELCSEEYLQREENKENA</sequence>
<keyword evidence="3" id="KW-1185">Reference proteome</keyword>
<gene>
    <name evidence="2" type="ORF">CkaCkLH20_04285</name>
</gene>
<reference evidence="2" key="2">
    <citation type="submission" date="2020-11" db="EMBL/GenBank/DDBJ databases">
        <title>Whole genome sequencing of Colletotrichum sp.</title>
        <authorList>
            <person name="Li H."/>
        </authorList>
    </citation>
    <scope>NUCLEOTIDE SEQUENCE</scope>
    <source>
        <strain evidence="2">CkLH20</strain>
    </source>
</reference>
<evidence type="ECO:0000313" key="3">
    <source>
        <dbReference type="Proteomes" id="UP000781932"/>
    </source>
</evidence>
<proteinExistence type="predicted"/>
<feature type="compositionally biased region" description="Low complexity" evidence="1">
    <location>
        <begin position="21"/>
        <end position="36"/>
    </location>
</feature>
<dbReference type="AlphaFoldDB" id="A0A9P6I7C2"/>
<organism evidence="2 3">
    <name type="scientific">Colletotrichum karsti</name>
    <dbReference type="NCBI Taxonomy" id="1095194"/>
    <lineage>
        <taxon>Eukaryota</taxon>
        <taxon>Fungi</taxon>
        <taxon>Dikarya</taxon>
        <taxon>Ascomycota</taxon>
        <taxon>Pezizomycotina</taxon>
        <taxon>Sordariomycetes</taxon>
        <taxon>Hypocreomycetidae</taxon>
        <taxon>Glomerellales</taxon>
        <taxon>Glomerellaceae</taxon>
        <taxon>Colletotrichum</taxon>
        <taxon>Colletotrichum boninense species complex</taxon>
    </lineage>
</organism>